<feature type="domain" description="SPOR" evidence="12">
    <location>
        <begin position="364"/>
        <end position="430"/>
    </location>
</feature>
<dbReference type="EMBL" id="CP073078">
    <property type="protein sequence ID" value="QUD88457.1"/>
    <property type="molecule type" value="Genomic_DNA"/>
</dbReference>
<name>A0A975IUZ3_9CAUL</name>
<organism evidence="13 14">
    <name type="scientific">Phenylobacterium montanum</name>
    <dbReference type="NCBI Taxonomy" id="2823693"/>
    <lineage>
        <taxon>Bacteria</taxon>
        <taxon>Pseudomonadati</taxon>
        <taxon>Pseudomonadota</taxon>
        <taxon>Alphaproteobacteria</taxon>
        <taxon>Caulobacterales</taxon>
        <taxon>Caulobacteraceae</taxon>
        <taxon>Phenylobacterium</taxon>
    </lineage>
</organism>
<reference evidence="13" key="1">
    <citation type="submission" date="2021-04" db="EMBL/GenBank/DDBJ databases">
        <title>The complete genome sequence of Caulobacter sp. S6.</title>
        <authorList>
            <person name="Tang Y."/>
            <person name="Ouyang W."/>
            <person name="Liu Q."/>
            <person name="Huang B."/>
            <person name="Guo Z."/>
            <person name="Lei P."/>
        </authorList>
    </citation>
    <scope>NUCLEOTIDE SEQUENCE</scope>
    <source>
        <strain evidence="13">S6</strain>
    </source>
</reference>
<dbReference type="Pfam" id="PF05036">
    <property type="entry name" value="SPOR"/>
    <property type="match status" value="1"/>
</dbReference>
<evidence type="ECO:0000256" key="9">
    <source>
        <dbReference type="RuleBase" id="RU004016"/>
    </source>
</evidence>
<keyword evidence="13" id="KW-0121">Carboxypeptidase</keyword>
<evidence type="ECO:0000313" key="14">
    <source>
        <dbReference type="Proteomes" id="UP000676409"/>
    </source>
</evidence>
<dbReference type="GO" id="GO:0008360">
    <property type="term" value="P:regulation of cell shape"/>
    <property type="evidence" value="ECO:0007669"/>
    <property type="project" value="UniProtKB-KW"/>
</dbReference>
<keyword evidence="4" id="KW-0133">Cell shape</keyword>
<feature type="active site" evidence="7">
    <location>
        <position position="126"/>
    </location>
</feature>
<evidence type="ECO:0000256" key="7">
    <source>
        <dbReference type="PIRSR" id="PIRSR618044-1"/>
    </source>
</evidence>
<evidence type="ECO:0000256" key="1">
    <source>
        <dbReference type="ARBA" id="ARBA00007164"/>
    </source>
</evidence>
<evidence type="ECO:0000256" key="6">
    <source>
        <dbReference type="ARBA" id="ARBA00023316"/>
    </source>
</evidence>
<feature type="domain" description="Peptidase S11 D-alanyl-D-alanine carboxypeptidase A N-terminal" evidence="11">
    <location>
        <begin position="40"/>
        <end position="258"/>
    </location>
</feature>
<evidence type="ECO:0000313" key="13">
    <source>
        <dbReference type="EMBL" id="QUD88457.1"/>
    </source>
</evidence>
<accession>A0A975IUZ3</accession>
<evidence type="ECO:0000256" key="4">
    <source>
        <dbReference type="ARBA" id="ARBA00022960"/>
    </source>
</evidence>
<dbReference type="Pfam" id="PF00768">
    <property type="entry name" value="Peptidase_S11"/>
    <property type="match status" value="1"/>
</dbReference>
<dbReference type="PRINTS" id="PR00725">
    <property type="entry name" value="DADACBPTASE1"/>
</dbReference>
<feature type="chain" id="PRO_5036893927" evidence="10">
    <location>
        <begin position="31"/>
        <end position="443"/>
    </location>
</feature>
<dbReference type="KEGG" id="caul:KCG34_00740"/>
<keyword evidence="2 10" id="KW-0732">Signal</keyword>
<feature type="active site" description="Proton acceptor" evidence="7">
    <location>
        <position position="69"/>
    </location>
</feature>
<evidence type="ECO:0000256" key="5">
    <source>
        <dbReference type="ARBA" id="ARBA00022984"/>
    </source>
</evidence>
<dbReference type="GO" id="GO:0009002">
    <property type="term" value="F:serine-type D-Ala-D-Ala carboxypeptidase activity"/>
    <property type="evidence" value="ECO:0007669"/>
    <property type="project" value="InterPro"/>
</dbReference>
<dbReference type="AlphaFoldDB" id="A0A975IUZ3"/>
<dbReference type="SUPFAM" id="SSF56601">
    <property type="entry name" value="beta-lactamase/transpeptidase-like"/>
    <property type="match status" value="1"/>
</dbReference>
<dbReference type="Proteomes" id="UP000676409">
    <property type="component" value="Chromosome"/>
</dbReference>
<evidence type="ECO:0000256" key="2">
    <source>
        <dbReference type="ARBA" id="ARBA00022729"/>
    </source>
</evidence>
<comment type="similarity">
    <text evidence="1 9">Belongs to the peptidase S11 family.</text>
</comment>
<evidence type="ECO:0000259" key="12">
    <source>
        <dbReference type="Pfam" id="PF05036"/>
    </source>
</evidence>
<sequence>MYQPARSLFAAFGLGLAALSGVALPSLAHATPAGVTESKYAAIVMDASNGEVLYAHNADARRYPASITKVMTLYLAFEALSNGRLKLDDPVYVSAHAASMSPTKLGVPAGGSVTVDEAIRAMTVHSANDMAVALAEKLGGSEAKFTALMTLRAQELGMTNTHYVSACGLPDARQVTSAHDLAILARAMMRDYPQYYGYFSLKSFSYHGRTMVNTNHLLNDMPGVDGIKTGFTNASGFNLAASAVRDNHRLIVVVLGGSSSSGRNHQVENLLDTGFSVMHRRDAGERIAVAQNIFEPGSAPEATEAAAKVVLTDSEVASLRAAETPAKKPAVQTAEARIPASPAQARLIRIKAEEDSEHRTRRGHGEWRVQVGSYKLKSQAQAQLATIQRRYGEAVDGAHGSVSEAGRHAYNVRFTGFSAASAKEACHLMRTHRQACLAMPPES</sequence>
<dbReference type="InterPro" id="IPR007730">
    <property type="entry name" value="SPOR-like_dom"/>
</dbReference>
<feature type="active site" description="Acyl-ester intermediate" evidence="7">
    <location>
        <position position="66"/>
    </location>
</feature>
<dbReference type="GO" id="GO:0006508">
    <property type="term" value="P:proteolysis"/>
    <property type="evidence" value="ECO:0007669"/>
    <property type="project" value="InterPro"/>
</dbReference>
<dbReference type="GO" id="GO:0009252">
    <property type="term" value="P:peptidoglycan biosynthetic process"/>
    <property type="evidence" value="ECO:0007669"/>
    <property type="project" value="UniProtKB-KW"/>
</dbReference>
<keyword evidence="13" id="KW-0645">Protease</keyword>
<evidence type="ECO:0000256" key="3">
    <source>
        <dbReference type="ARBA" id="ARBA00022801"/>
    </source>
</evidence>
<dbReference type="PANTHER" id="PTHR21581">
    <property type="entry name" value="D-ALANYL-D-ALANINE CARBOXYPEPTIDASE"/>
    <property type="match status" value="1"/>
</dbReference>
<dbReference type="InterPro" id="IPR012338">
    <property type="entry name" value="Beta-lactam/transpept-like"/>
</dbReference>
<protein>
    <submittedName>
        <fullName evidence="13">D-alanyl-D-alanine carboxypeptidase</fullName>
    </submittedName>
</protein>
<evidence type="ECO:0000259" key="11">
    <source>
        <dbReference type="Pfam" id="PF00768"/>
    </source>
</evidence>
<keyword evidence="5" id="KW-0573">Peptidoglycan synthesis</keyword>
<feature type="binding site" evidence="8">
    <location>
        <position position="228"/>
    </location>
    <ligand>
        <name>substrate</name>
    </ligand>
</feature>
<evidence type="ECO:0000256" key="10">
    <source>
        <dbReference type="SAM" id="SignalP"/>
    </source>
</evidence>
<keyword evidence="3" id="KW-0378">Hydrolase</keyword>
<dbReference type="GO" id="GO:0042834">
    <property type="term" value="F:peptidoglycan binding"/>
    <property type="evidence" value="ECO:0007669"/>
    <property type="project" value="InterPro"/>
</dbReference>
<dbReference type="Gene3D" id="3.40.710.10">
    <property type="entry name" value="DD-peptidase/beta-lactamase superfamily"/>
    <property type="match status" value="1"/>
</dbReference>
<keyword evidence="14" id="KW-1185">Reference proteome</keyword>
<keyword evidence="6" id="KW-0961">Cell wall biogenesis/degradation</keyword>
<dbReference type="RefSeq" id="WP_211938507.1">
    <property type="nucleotide sequence ID" value="NZ_CP073078.1"/>
</dbReference>
<feature type="signal peptide" evidence="10">
    <location>
        <begin position="1"/>
        <end position="30"/>
    </location>
</feature>
<evidence type="ECO:0000256" key="8">
    <source>
        <dbReference type="PIRSR" id="PIRSR618044-2"/>
    </source>
</evidence>
<dbReference type="PANTHER" id="PTHR21581:SF6">
    <property type="entry name" value="TRAFFICKING PROTEIN PARTICLE COMPLEX SUBUNIT 12"/>
    <property type="match status" value="1"/>
</dbReference>
<dbReference type="InterPro" id="IPR018044">
    <property type="entry name" value="Peptidase_S11"/>
</dbReference>
<gene>
    <name evidence="13" type="ORF">KCG34_00740</name>
</gene>
<dbReference type="InterPro" id="IPR001967">
    <property type="entry name" value="Peptidase_S11_N"/>
</dbReference>
<dbReference type="GO" id="GO:0071555">
    <property type="term" value="P:cell wall organization"/>
    <property type="evidence" value="ECO:0007669"/>
    <property type="project" value="UniProtKB-KW"/>
</dbReference>
<proteinExistence type="inferred from homology"/>